<sequence length="220" mass="24325">MSEIILPDCHHDDALGSLIALLVFLGNPPYGAAGQAEEMIEMDMNWHIRLELELIAKKEFYDAATMEREKPHPGGTAIRHGAEVRVVISVTLRNGIEAHGMCSGYFIGSSKSVALGHSQLFEKKKTDTQDDSLFAFEYSEYSPVLHGQQITTPLIASDESSKSVARESVNPPGHRKTTASAESPHKAHCFLAGCSYRYGKFILHWIIKVHHEKSGDPPTR</sequence>
<name>A0A183E1H5_9BILA</name>
<dbReference type="EMBL" id="UYRT01081682">
    <property type="protein sequence ID" value="VDN24821.1"/>
    <property type="molecule type" value="Genomic_DNA"/>
</dbReference>
<protein>
    <submittedName>
        <fullName evidence="4">C2H2-type domain-containing protein</fullName>
    </submittedName>
</protein>
<evidence type="ECO:0000256" key="1">
    <source>
        <dbReference type="SAM" id="MobiDB-lite"/>
    </source>
</evidence>
<feature type="region of interest" description="Disordered" evidence="1">
    <location>
        <begin position="156"/>
        <end position="182"/>
    </location>
</feature>
<evidence type="ECO:0000313" key="2">
    <source>
        <dbReference type="EMBL" id="VDN24821.1"/>
    </source>
</evidence>
<organism evidence="4">
    <name type="scientific">Gongylonema pulchrum</name>
    <dbReference type="NCBI Taxonomy" id="637853"/>
    <lineage>
        <taxon>Eukaryota</taxon>
        <taxon>Metazoa</taxon>
        <taxon>Ecdysozoa</taxon>
        <taxon>Nematoda</taxon>
        <taxon>Chromadorea</taxon>
        <taxon>Rhabditida</taxon>
        <taxon>Spirurina</taxon>
        <taxon>Spiruromorpha</taxon>
        <taxon>Spiruroidea</taxon>
        <taxon>Gongylonematidae</taxon>
        <taxon>Gongylonema</taxon>
    </lineage>
</organism>
<reference evidence="2 3" key="2">
    <citation type="submission" date="2018-11" db="EMBL/GenBank/DDBJ databases">
        <authorList>
            <consortium name="Pathogen Informatics"/>
        </authorList>
    </citation>
    <scope>NUCLEOTIDE SEQUENCE [LARGE SCALE GENOMIC DNA]</scope>
</reference>
<evidence type="ECO:0000313" key="4">
    <source>
        <dbReference type="WBParaSite" id="GPUH_0001483501-mRNA-1"/>
    </source>
</evidence>
<accession>A0A183E1H5</accession>
<dbReference type="Proteomes" id="UP000271098">
    <property type="component" value="Unassembled WGS sequence"/>
</dbReference>
<evidence type="ECO:0000313" key="3">
    <source>
        <dbReference type="Proteomes" id="UP000271098"/>
    </source>
</evidence>
<gene>
    <name evidence="2" type="ORF">GPUH_LOCUS14816</name>
</gene>
<proteinExistence type="predicted"/>
<keyword evidence="3" id="KW-1185">Reference proteome</keyword>
<dbReference type="WBParaSite" id="GPUH_0001483501-mRNA-1">
    <property type="protein sequence ID" value="GPUH_0001483501-mRNA-1"/>
    <property type="gene ID" value="GPUH_0001483501"/>
</dbReference>
<dbReference type="AlphaFoldDB" id="A0A183E1H5"/>
<reference evidence="4" key="1">
    <citation type="submission" date="2016-06" db="UniProtKB">
        <authorList>
            <consortium name="WormBaseParasite"/>
        </authorList>
    </citation>
    <scope>IDENTIFICATION</scope>
</reference>